<keyword evidence="5" id="KW-1185">Reference proteome</keyword>
<dbReference type="Proteomes" id="UP000639772">
    <property type="component" value="Chromosome 12"/>
</dbReference>
<comment type="caution">
    <text evidence="3">The sequence shown here is derived from an EMBL/GenBank/DDBJ whole genome shotgun (WGS) entry which is preliminary data.</text>
</comment>
<keyword evidence="1" id="KW-0472">Membrane</keyword>
<evidence type="ECO:0000313" key="4">
    <source>
        <dbReference type="EMBL" id="KAG0460334.1"/>
    </source>
</evidence>
<dbReference type="EMBL" id="JADCNM010000012">
    <property type="protein sequence ID" value="KAG0460334.1"/>
    <property type="molecule type" value="Genomic_DNA"/>
</dbReference>
<sequence>MKAPLLILYFCSSLFSMAMAQGGSSSFKPVDAIGPSRDKEYTIHGEVLLLILVSIFAVFLLWVLLCVYHRRVQRGRKEEGEDENLGMGEKSRVNIGAVNYEMT</sequence>
<dbReference type="AlphaFoldDB" id="A0A835PTZ5"/>
<name>A0A835PTZ5_VANPL</name>
<evidence type="ECO:0000313" key="6">
    <source>
        <dbReference type="Proteomes" id="UP000639772"/>
    </source>
</evidence>
<proteinExistence type="predicted"/>
<dbReference type="OrthoDB" id="780663at2759"/>
<gene>
    <name evidence="4" type="ORF">HPP92_023462</name>
    <name evidence="3" type="ORF">HPP92_023752</name>
</gene>
<feature type="transmembrane region" description="Helical" evidence="1">
    <location>
        <begin position="48"/>
        <end position="68"/>
    </location>
</feature>
<reference evidence="5 6" key="1">
    <citation type="journal article" date="2020" name="Nat. Food">
        <title>A phased Vanilla planifolia genome enables genetic improvement of flavour and production.</title>
        <authorList>
            <person name="Hasing T."/>
            <person name="Tang H."/>
            <person name="Brym M."/>
            <person name="Khazi F."/>
            <person name="Huang T."/>
            <person name="Chambers A.H."/>
        </authorList>
    </citation>
    <scope>NUCLEOTIDE SEQUENCE [LARGE SCALE GENOMIC DNA]</scope>
    <source>
        <tissue evidence="3">Leaf</tissue>
    </source>
</reference>
<feature type="chain" id="PRO_5033642900" evidence="2">
    <location>
        <begin position="21"/>
        <end position="103"/>
    </location>
</feature>
<keyword evidence="2" id="KW-0732">Signal</keyword>
<keyword evidence="1" id="KW-1133">Transmembrane helix</keyword>
<dbReference type="Proteomes" id="UP000636800">
    <property type="component" value="Chromosome 12"/>
</dbReference>
<organism evidence="3 5">
    <name type="scientific">Vanilla planifolia</name>
    <name type="common">Vanilla</name>
    <dbReference type="NCBI Taxonomy" id="51239"/>
    <lineage>
        <taxon>Eukaryota</taxon>
        <taxon>Viridiplantae</taxon>
        <taxon>Streptophyta</taxon>
        <taxon>Embryophyta</taxon>
        <taxon>Tracheophyta</taxon>
        <taxon>Spermatophyta</taxon>
        <taxon>Magnoliopsida</taxon>
        <taxon>Liliopsida</taxon>
        <taxon>Asparagales</taxon>
        <taxon>Orchidaceae</taxon>
        <taxon>Vanilloideae</taxon>
        <taxon>Vanilleae</taxon>
        <taxon>Vanilla</taxon>
    </lineage>
</organism>
<feature type="signal peptide" evidence="2">
    <location>
        <begin position="1"/>
        <end position="20"/>
    </location>
</feature>
<evidence type="ECO:0000313" key="5">
    <source>
        <dbReference type="Proteomes" id="UP000636800"/>
    </source>
</evidence>
<evidence type="ECO:0000256" key="1">
    <source>
        <dbReference type="SAM" id="Phobius"/>
    </source>
</evidence>
<evidence type="ECO:0000256" key="2">
    <source>
        <dbReference type="SAM" id="SignalP"/>
    </source>
</evidence>
<dbReference type="EMBL" id="JADCNL010000012">
    <property type="protein sequence ID" value="KAG0458595.1"/>
    <property type="molecule type" value="Genomic_DNA"/>
</dbReference>
<evidence type="ECO:0000313" key="3">
    <source>
        <dbReference type="EMBL" id="KAG0458595.1"/>
    </source>
</evidence>
<keyword evidence="1" id="KW-0812">Transmembrane</keyword>
<protein>
    <submittedName>
        <fullName evidence="3">Uncharacterized protein</fullName>
    </submittedName>
</protein>
<accession>A0A835PTZ5</accession>